<sequence length="561" mass="64555">MSALGQTARMVQPNEGSSCGYVPFGAGGPGDLSLGKPETIPPEICNHEAFLRLRAENQDLRVALEQSNAMLRKRHGEMLDFQETQRREREFIAVKFQEAKSLVLRLTNERNSLQVQLEEAKKHLWVETVSDLEPAKEGHAEAYISPESSMSSCETLTQSMCETIRDTTRNQAGAPRAEQDLQRLMEAKLKLEKERNQMMDSTASNGVRMREEPDVRNRPTEVDVLLGAGARNVRAEQDLQEKLWEAERQNTLLQEQVKELKEKVSCLTLHLTEQAEEAQRKLQILAEEKMSVKAQVTSLLGELHESQRSLEVCTQEKKKTEESLRIVQEQQQEWEAQMKQQVLQLDQHRLQVQNLEAALKMERQNAREEMRKLAQLQSAYHKLFQEYDSHIKKSIQQEKLNTSLEVQIEELKQQLQEAEEALVAKQELIDKLKVETDEQKGLKETVVVLKAQAEIFRADFLAEREARSRLHAEKQKLQEQMDELLLRNESEGARARISDMQTRHSDTFRSSMTGLYQPPYATPPPPSIHPPVERQEFCCPKCQYKAPDMDTLQIHVMDCIQ</sequence>
<dbReference type="FunFam" id="1.20.5.390:FF:000002">
    <property type="entry name" value="NF-kappa-B essential modulator isoform X1"/>
    <property type="match status" value="1"/>
</dbReference>
<keyword evidence="9" id="KW-0862">Zinc</keyword>
<dbReference type="PANTHER" id="PTHR31553">
    <property type="entry name" value="NF-KAPPA-B ESSENTIAL MODULATOR"/>
    <property type="match status" value="1"/>
</dbReference>
<dbReference type="CDD" id="cd09803">
    <property type="entry name" value="UBAN"/>
    <property type="match status" value="1"/>
</dbReference>
<keyword evidence="24" id="KW-1185">Reference proteome</keyword>
<evidence type="ECO:0000256" key="9">
    <source>
        <dbReference type="ARBA" id="ARBA00022833"/>
    </source>
</evidence>
<evidence type="ECO:0000256" key="19">
    <source>
        <dbReference type="ARBA" id="ARBA00043239"/>
    </source>
</evidence>
<dbReference type="Pfam" id="PF18414">
    <property type="entry name" value="zf_C2H2_10"/>
    <property type="match status" value="1"/>
</dbReference>
<evidence type="ECO:0000313" key="24">
    <source>
        <dbReference type="Proteomes" id="UP000824782"/>
    </source>
</evidence>
<dbReference type="Pfam" id="PF11577">
    <property type="entry name" value="NEMO"/>
    <property type="match status" value="1"/>
</dbReference>
<dbReference type="EMBL" id="WNYA01000010">
    <property type="protein sequence ID" value="KAG8554682.1"/>
    <property type="molecule type" value="Genomic_DNA"/>
</dbReference>
<evidence type="ECO:0000256" key="13">
    <source>
        <dbReference type="ARBA" id="ARBA00023157"/>
    </source>
</evidence>
<gene>
    <name evidence="23" type="ORF">GDO81_003863</name>
</gene>
<organism evidence="23 24">
    <name type="scientific">Engystomops pustulosus</name>
    <name type="common">Tungara frog</name>
    <name type="synonym">Physalaemus pustulosus</name>
    <dbReference type="NCBI Taxonomy" id="76066"/>
    <lineage>
        <taxon>Eukaryota</taxon>
        <taxon>Metazoa</taxon>
        <taxon>Chordata</taxon>
        <taxon>Craniata</taxon>
        <taxon>Vertebrata</taxon>
        <taxon>Euteleostomi</taxon>
        <taxon>Amphibia</taxon>
        <taxon>Batrachia</taxon>
        <taxon>Anura</taxon>
        <taxon>Neobatrachia</taxon>
        <taxon>Hyloidea</taxon>
        <taxon>Leptodactylidae</taxon>
        <taxon>Leiuperinae</taxon>
        <taxon>Engystomops</taxon>
    </lineage>
</organism>
<proteinExistence type="predicted"/>
<evidence type="ECO:0000256" key="1">
    <source>
        <dbReference type="ARBA" id="ARBA00004123"/>
    </source>
</evidence>
<evidence type="ECO:0000256" key="14">
    <source>
        <dbReference type="ARBA" id="ARBA00023163"/>
    </source>
</evidence>
<evidence type="ECO:0000256" key="12">
    <source>
        <dbReference type="ARBA" id="ARBA00023054"/>
    </source>
</evidence>
<evidence type="ECO:0000256" key="4">
    <source>
        <dbReference type="ARBA" id="ARBA00022499"/>
    </source>
</evidence>
<dbReference type="InterPro" id="IPR021063">
    <property type="entry name" value="NEMO_N"/>
</dbReference>
<evidence type="ECO:0000256" key="5">
    <source>
        <dbReference type="ARBA" id="ARBA00022553"/>
    </source>
</evidence>
<reference evidence="23" key="1">
    <citation type="thesis" date="2020" institute="ProQuest LLC" country="789 East Eisenhower Parkway, Ann Arbor, MI, USA">
        <title>Comparative Genomics and Chromosome Evolution.</title>
        <authorList>
            <person name="Mudd A.B."/>
        </authorList>
    </citation>
    <scope>NUCLEOTIDE SEQUENCE</scope>
    <source>
        <strain evidence="23">237g6f4</strain>
        <tissue evidence="23">Blood</tissue>
    </source>
</reference>
<dbReference type="Gene3D" id="1.20.5.990">
    <property type="entry name" value="Nemo cc2-lz domain - 1d5 darpin complex"/>
    <property type="match status" value="1"/>
</dbReference>
<dbReference type="InterPro" id="IPR034735">
    <property type="entry name" value="NEMO_ZF"/>
</dbReference>
<evidence type="ECO:0000256" key="18">
    <source>
        <dbReference type="ARBA" id="ARBA00041660"/>
    </source>
</evidence>
<evidence type="ECO:0000256" key="20">
    <source>
        <dbReference type="PROSITE-ProRule" id="PRU01142"/>
    </source>
</evidence>
<evidence type="ECO:0000259" key="22">
    <source>
        <dbReference type="PROSITE" id="PS51801"/>
    </source>
</evidence>
<feature type="coiled-coil region" evidence="21">
    <location>
        <begin position="463"/>
        <end position="494"/>
    </location>
</feature>
<evidence type="ECO:0000256" key="16">
    <source>
        <dbReference type="ARBA" id="ARBA00040893"/>
    </source>
</evidence>
<evidence type="ECO:0000256" key="15">
    <source>
        <dbReference type="ARBA" id="ARBA00023242"/>
    </source>
</evidence>
<dbReference type="GO" id="GO:0008385">
    <property type="term" value="C:IkappaB kinase complex"/>
    <property type="evidence" value="ECO:0007669"/>
    <property type="project" value="TreeGrafter"/>
</dbReference>
<keyword evidence="11" id="KW-0805">Transcription regulation</keyword>
<keyword evidence="14" id="KW-0804">Transcription</keyword>
<dbReference type="InterPro" id="IPR051301">
    <property type="entry name" value="Optineurin/NFkB_EssMod"/>
</dbReference>
<dbReference type="GO" id="GO:0070530">
    <property type="term" value="F:K63-linked polyubiquitin modification-dependent protein binding"/>
    <property type="evidence" value="ECO:0007669"/>
    <property type="project" value="InterPro"/>
</dbReference>
<keyword evidence="6" id="KW-0479">Metal-binding</keyword>
<keyword evidence="15" id="KW-0539">Nucleus</keyword>
<keyword evidence="5" id="KW-0597">Phosphoprotein</keyword>
<dbReference type="PROSITE" id="PS51801">
    <property type="entry name" value="ZF_CCHC_NOA"/>
    <property type="match status" value="1"/>
</dbReference>
<dbReference type="GO" id="GO:0006974">
    <property type="term" value="P:DNA damage response"/>
    <property type="evidence" value="ECO:0007669"/>
    <property type="project" value="UniProtKB-KW"/>
</dbReference>
<dbReference type="InterPro" id="IPR032419">
    <property type="entry name" value="CC2-LZ_dom"/>
</dbReference>
<keyword evidence="10" id="KW-0832">Ubl conjugation</keyword>
<evidence type="ECO:0000256" key="8">
    <source>
        <dbReference type="ARBA" id="ARBA00022771"/>
    </source>
</evidence>
<comment type="subcellular location">
    <subcellularLocation>
        <location evidence="2">Cytoplasm</location>
    </subcellularLocation>
    <subcellularLocation>
        <location evidence="1">Nucleus</location>
    </subcellularLocation>
</comment>
<keyword evidence="3" id="KW-0963">Cytoplasm</keyword>
<evidence type="ECO:0000256" key="11">
    <source>
        <dbReference type="ARBA" id="ARBA00023015"/>
    </source>
</evidence>
<keyword evidence="12 21" id="KW-0175">Coiled coil</keyword>
<evidence type="ECO:0000256" key="2">
    <source>
        <dbReference type="ARBA" id="ARBA00004496"/>
    </source>
</evidence>
<evidence type="ECO:0000256" key="3">
    <source>
        <dbReference type="ARBA" id="ARBA00022490"/>
    </source>
</evidence>
<feature type="coiled-coil region" evidence="21">
    <location>
        <begin position="174"/>
        <end position="201"/>
    </location>
</feature>
<name>A0AAV6ZZF6_ENGPU</name>
<feature type="domain" description="CCHC NOA-type" evidence="22">
    <location>
        <begin position="531"/>
        <end position="561"/>
    </location>
</feature>
<comment type="caution">
    <text evidence="23">The sequence shown here is derived from an EMBL/GenBank/DDBJ whole genome shotgun (WGS) entry which is preliminary data.</text>
</comment>
<keyword evidence="7" id="KW-0227">DNA damage</keyword>
<feature type="coiled-coil region" evidence="21">
    <location>
        <begin position="236"/>
        <end position="435"/>
    </location>
</feature>
<evidence type="ECO:0000256" key="21">
    <source>
        <dbReference type="SAM" id="Coils"/>
    </source>
</evidence>
<dbReference type="Proteomes" id="UP000824782">
    <property type="component" value="Unassembled WGS sequence"/>
</dbReference>
<dbReference type="Pfam" id="PF16516">
    <property type="entry name" value="CC2-LZ"/>
    <property type="match status" value="1"/>
</dbReference>
<dbReference type="FunFam" id="1.20.5.990:FF:000003">
    <property type="entry name" value="NF-kappa-B essential modulator isoform X1"/>
    <property type="match status" value="1"/>
</dbReference>
<protein>
    <recommendedName>
        <fullName evidence="16">NF-kappa-B essential modulator</fullName>
    </recommendedName>
    <alternativeName>
        <fullName evidence="18">IkB kinase-associated protein 1</fullName>
    </alternativeName>
    <alternativeName>
        <fullName evidence="19">Inhibitor of nuclear factor kappa-B kinase subunit gamma</fullName>
    </alternativeName>
    <alternativeName>
        <fullName evidence="17">NF-kappa-B essential modifier</fullName>
    </alternativeName>
</protein>
<dbReference type="AlphaFoldDB" id="A0AAV6ZZF6"/>
<dbReference type="GO" id="GO:0043123">
    <property type="term" value="P:positive regulation of canonical NF-kappaB signal transduction"/>
    <property type="evidence" value="ECO:0007669"/>
    <property type="project" value="TreeGrafter"/>
</dbReference>
<evidence type="ECO:0000256" key="10">
    <source>
        <dbReference type="ARBA" id="ARBA00022843"/>
    </source>
</evidence>
<dbReference type="GO" id="GO:0005634">
    <property type="term" value="C:nucleus"/>
    <property type="evidence" value="ECO:0007669"/>
    <property type="project" value="UniProtKB-SubCell"/>
</dbReference>
<evidence type="ECO:0000256" key="6">
    <source>
        <dbReference type="ARBA" id="ARBA00022723"/>
    </source>
</evidence>
<keyword evidence="8 20" id="KW-0863">Zinc-finger</keyword>
<evidence type="ECO:0000313" key="23">
    <source>
        <dbReference type="EMBL" id="KAG8554682.1"/>
    </source>
</evidence>
<dbReference type="Gene3D" id="1.20.5.390">
    <property type="entry name" value="L1 transposable element, trimerization domain"/>
    <property type="match status" value="2"/>
</dbReference>
<keyword evidence="13" id="KW-1015">Disulfide bond</keyword>
<evidence type="ECO:0000256" key="7">
    <source>
        <dbReference type="ARBA" id="ARBA00022763"/>
    </source>
</evidence>
<dbReference type="GO" id="GO:0008270">
    <property type="term" value="F:zinc ion binding"/>
    <property type="evidence" value="ECO:0007669"/>
    <property type="project" value="UniProtKB-KW"/>
</dbReference>
<accession>A0AAV6ZZF6</accession>
<evidence type="ECO:0000256" key="17">
    <source>
        <dbReference type="ARBA" id="ARBA00041525"/>
    </source>
</evidence>
<keyword evidence="4" id="KW-1017">Isopeptide bond</keyword>
<dbReference type="PANTHER" id="PTHR31553:SF3">
    <property type="entry name" value="NF-KAPPA-B ESSENTIAL MODULATOR"/>
    <property type="match status" value="1"/>
</dbReference>